<proteinExistence type="predicted"/>
<accession>A0A518CM59</accession>
<feature type="compositionally biased region" description="Pro residues" evidence="1">
    <location>
        <begin position="205"/>
        <end position="239"/>
    </location>
</feature>
<dbReference type="InterPro" id="IPR000253">
    <property type="entry name" value="FHA_dom"/>
</dbReference>
<dbReference type="PROSITE" id="PS50006">
    <property type="entry name" value="FHA_DOMAIN"/>
    <property type="match status" value="1"/>
</dbReference>
<dbReference type="Proteomes" id="UP000317178">
    <property type="component" value="Chromosome"/>
</dbReference>
<dbReference type="Gene3D" id="2.60.200.20">
    <property type="match status" value="1"/>
</dbReference>
<feature type="region of interest" description="Disordered" evidence="1">
    <location>
        <begin position="153"/>
        <end position="177"/>
    </location>
</feature>
<feature type="domain" description="FHA" evidence="2">
    <location>
        <begin position="25"/>
        <end position="74"/>
    </location>
</feature>
<evidence type="ECO:0000256" key="1">
    <source>
        <dbReference type="SAM" id="MobiDB-lite"/>
    </source>
</evidence>
<dbReference type="InterPro" id="IPR050923">
    <property type="entry name" value="Cell_Proc_Reg/RNA_Proc"/>
</dbReference>
<dbReference type="RefSeq" id="WP_197440629.1">
    <property type="nucleotide sequence ID" value="NZ_CP036281.1"/>
</dbReference>
<feature type="compositionally biased region" description="Acidic residues" evidence="1">
    <location>
        <begin position="290"/>
        <end position="299"/>
    </location>
</feature>
<feature type="compositionally biased region" description="Low complexity" evidence="1">
    <location>
        <begin position="267"/>
        <end position="289"/>
    </location>
</feature>
<evidence type="ECO:0000313" key="4">
    <source>
        <dbReference type="Proteomes" id="UP000317178"/>
    </source>
</evidence>
<dbReference type="SUPFAM" id="SSF49879">
    <property type="entry name" value="SMAD/FHA domain"/>
    <property type="match status" value="1"/>
</dbReference>
<dbReference type="CDD" id="cd00060">
    <property type="entry name" value="FHA"/>
    <property type="match status" value="1"/>
</dbReference>
<name>A0A518CM59_9PLAN</name>
<organism evidence="3 4">
    <name type="scientific">Polystyrenella longa</name>
    <dbReference type="NCBI Taxonomy" id="2528007"/>
    <lineage>
        <taxon>Bacteria</taxon>
        <taxon>Pseudomonadati</taxon>
        <taxon>Planctomycetota</taxon>
        <taxon>Planctomycetia</taxon>
        <taxon>Planctomycetales</taxon>
        <taxon>Planctomycetaceae</taxon>
        <taxon>Polystyrenella</taxon>
    </lineage>
</organism>
<dbReference type="InterPro" id="IPR008984">
    <property type="entry name" value="SMAD_FHA_dom_sf"/>
</dbReference>
<dbReference type="Pfam" id="PF00498">
    <property type="entry name" value="FHA"/>
    <property type="match status" value="1"/>
</dbReference>
<feature type="compositionally biased region" description="Basic and acidic residues" evidence="1">
    <location>
        <begin position="341"/>
        <end position="350"/>
    </location>
</feature>
<feature type="compositionally biased region" description="Pro residues" evidence="1">
    <location>
        <begin position="251"/>
        <end position="262"/>
    </location>
</feature>
<protein>
    <submittedName>
        <fullName evidence="3">Transcriptional regulatory protein EmbR</fullName>
    </submittedName>
</protein>
<evidence type="ECO:0000313" key="3">
    <source>
        <dbReference type="EMBL" id="QDU80308.1"/>
    </source>
</evidence>
<feature type="region of interest" description="Disordered" evidence="1">
    <location>
        <begin position="202"/>
        <end position="366"/>
    </location>
</feature>
<dbReference type="PANTHER" id="PTHR23308">
    <property type="entry name" value="NUCLEAR INHIBITOR OF PROTEIN PHOSPHATASE-1"/>
    <property type="match status" value="1"/>
</dbReference>
<dbReference type="SMART" id="SM00240">
    <property type="entry name" value="FHA"/>
    <property type="match status" value="1"/>
</dbReference>
<keyword evidence="4" id="KW-1185">Reference proteome</keyword>
<reference evidence="3 4" key="1">
    <citation type="submission" date="2019-02" db="EMBL/GenBank/DDBJ databases">
        <title>Deep-cultivation of Planctomycetes and their phenomic and genomic characterization uncovers novel biology.</title>
        <authorList>
            <person name="Wiegand S."/>
            <person name="Jogler M."/>
            <person name="Boedeker C."/>
            <person name="Pinto D."/>
            <person name="Vollmers J."/>
            <person name="Rivas-Marin E."/>
            <person name="Kohn T."/>
            <person name="Peeters S.H."/>
            <person name="Heuer A."/>
            <person name="Rast P."/>
            <person name="Oberbeckmann S."/>
            <person name="Bunk B."/>
            <person name="Jeske O."/>
            <person name="Meyerdierks A."/>
            <person name="Storesund J.E."/>
            <person name="Kallscheuer N."/>
            <person name="Luecker S."/>
            <person name="Lage O.M."/>
            <person name="Pohl T."/>
            <person name="Merkel B.J."/>
            <person name="Hornburger P."/>
            <person name="Mueller R.-W."/>
            <person name="Bruemmer F."/>
            <person name="Labrenz M."/>
            <person name="Spormann A.M."/>
            <person name="Op den Camp H."/>
            <person name="Overmann J."/>
            <person name="Amann R."/>
            <person name="Jetten M.S.M."/>
            <person name="Mascher T."/>
            <person name="Medema M.H."/>
            <person name="Devos D.P."/>
            <person name="Kaster A.-K."/>
            <person name="Ovreas L."/>
            <person name="Rohde M."/>
            <person name="Galperin M.Y."/>
            <person name="Jogler C."/>
        </authorList>
    </citation>
    <scope>NUCLEOTIDE SEQUENCE [LARGE SCALE GENOMIC DNA]</scope>
    <source>
        <strain evidence="3 4">Pla110</strain>
    </source>
</reference>
<gene>
    <name evidence="3" type="primary">embR</name>
    <name evidence="3" type="ORF">Pla110_20350</name>
</gene>
<sequence>MLTAELKVVGGRHHGRIIPLNTSKFLVGREQDCHLRPNSEMVSRHHCVFVLDDYTVRLRDLGSTNGTFVNNQRVRGIVPLNAGDLIRIGKLDLEVTISEPVTNESGSPTDTDTVRLSSGDTSMLPGLLDSSTNATEGLNSVGDTTVFMPAVTPTPNPDEVPALEQEATESDTATPEIPDHVEATPPNGSIPEEVQAYSAPMGVPGMPPQGYPPQPQMPGYPPQQYPPQQYPPQQYPPMNYPYGYQPGMPQQYPPQAYPPMPGGYPGYSGYPPQQSGYGYPAPQTQQVDVPEPEYEEPSEVDSPSQGSGGRVAAPLVNLPDPSTTGAKDQVVGSDPSQENPEGTKEQKGETVPDAINGIIKQMSQRR</sequence>
<dbReference type="AlphaFoldDB" id="A0A518CM59"/>
<dbReference type="EMBL" id="CP036281">
    <property type="protein sequence ID" value="QDU80308.1"/>
    <property type="molecule type" value="Genomic_DNA"/>
</dbReference>
<dbReference type="KEGG" id="plon:Pla110_20350"/>
<evidence type="ECO:0000259" key="2">
    <source>
        <dbReference type="PROSITE" id="PS50006"/>
    </source>
</evidence>
<feature type="compositionally biased region" description="Low complexity" evidence="1">
    <location>
        <begin position="240"/>
        <end position="250"/>
    </location>
</feature>